<dbReference type="InterPro" id="IPR023415">
    <property type="entry name" value="LDLR_class-A_CS"/>
</dbReference>
<feature type="disulfide bond" evidence="8">
    <location>
        <begin position="59"/>
        <end position="77"/>
    </location>
</feature>
<evidence type="ECO:0000313" key="10">
    <source>
        <dbReference type="Ensembl" id="ENSSDUP00000028719.1"/>
    </source>
</evidence>
<dbReference type="Pfam" id="PF00057">
    <property type="entry name" value="Ldl_recept_a"/>
    <property type="match status" value="3"/>
</dbReference>
<dbReference type="GO" id="GO:0005886">
    <property type="term" value="C:plasma membrane"/>
    <property type="evidence" value="ECO:0007669"/>
    <property type="project" value="TreeGrafter"/>
</dbReference>
<evidence type="ECO:0000256" key="2">
    <source>
        <dbReference type="ARBA" id="ARBA00004308"/>
    </source>
</evidence>
<evidence type="ECO:0000256" key="7">
    <source>
        <dbReference type="ARBA" id="ARBA00023157"/>
    </source>
</evidence>
<dbReference type="SUPFAM" id="SSF57424">
    <property type="entry name" value="LDL receptor-like module"/>
    <property type="match status" value="3"/>
</dbReference>
<dbReference type="InterPro" id="IPR050685">
    <property type="entry name" value="LDLR"/>
</dbReference>
<name>A0A3B4VDK8_SERDU</name>
<organism evidence="10 11">
    <name type="scientific">Seriola dumerili</name>
    <name type="common">Greater amberjack</name>
    <name type="synonym">Caranx dumerili</name>
    <dbReference type="NCBI Taxonomy" id="41447"/>
    <lineage>
        <taxon>Eukaryota</taxon>
        <taxon>Metazoa</taxon>
        <taxon>Chordata</taxon>
        <taxon>Craniata</taxon>
        <taxon>Vertebrata</taxon>
        <taxon>Euteleostomi</taxon>
        <taxon>Actinopterygii</taxon>
        <taxon>Neopterygii</taxon>
        <taxon>Teleostei</taxon>
        <taxon>Neoteleostei</taxon>
        <taxon>Acanthomorphata</taxon>
        <taxon>Carangaria</taxon>
        <taxon>Carangiformes</taxon>
        <taxon>Carangidae</taxon>
        <taxon>Seriola</taxon>
    </lineage>
</organism>
<dbReference type="STRING" id="41447.ENSSDUP00000028719"/>
<dbReference type="PRINTS" id="PR00261">
    <property type="entry name" value="LDLRECEPTOR"/>
</dbReference>
<dbReference type="Ensembl" id="ENSSDUT00000029212.1">
    <property type="protein sequence ID" value="ENSSDUP00000028719.1"/>
    <property type="gene ID" value="ENSSDUG00000020714.1"/>
</dbReference>
<dbReference type="InterPro" id="IPR002172">
    <property type="entry name" value="LDrepeatLR_classA_rpt"/>
</dbReference>
<feature type="compositionally biased region" description="Pro residues" evidence="9">
    <location>
        <begin position="188"/>
        <end position="198"/>
    </location>
</feature>
<protein>
    <submittedName>
        <fullName evidence="10">Uncharacterized protein</fullName>
    </submittedName>
</protein>
<feature type="region of interest" description="Disordered" evidence="9">
    <location>
        <begin position="181"/>
        <end position="200"/>
    </location>
</feature>
<dbReference type="PROSITE" id="PS01209">
    <property type="entry name" value="LDLRA_1"/>
    <property type="match status" value="1"/>
</dbReference>
<evidence type="ECO:0000256" key="3">
    <source>
        <dbReference type="ARBA" id="ARBA00022692"/>
    </source>
</evidence>
<keyword evidence="3" id="KW-0812">Transmembrane</keyword>
<keyword evidence="6" id="KW-0472">Membrane</keyword>
<feature type="disulfide bond" evidence="8">
    <location>
        <begin position="71"/>
        <end position="86"/>
    </location>
</feature>
<keyword evidence="11" id="KW-1185">Reference proteome</keyword>
<reference evidence="10" key="1">
    <citation type="submission" date="2025-08" db="UniProtKB">
        <authorList>
            <consortium name="Ensembl"/>
        </authorList>
    </citation>
    <scope>IDENTIFICATION</scope>
</reference>
<dbReference type="GO" id="GO:0016192">
    <property type="term" value="P:vesicle-mediated transport"/>
    <property type="evidence" value="ECO:0007669"/>
    <property type="project" value="UniProtKB-ARBA"/>
</dbReference>
<dbReference type="AlphaFoldDB" id="A0A3B4VDK8"/>
<dbReference type="PROSITE" id="PS50068">
    <property type="entry name" value="LDLRA_2"/>
    <property type="match status" value="2"/>
</dbReference>
<feature type="disulfide bond" evidence="8">
    <location>
        <begin position="145"/>
        <end position="160"/>
    </location>
</feature>
<evidence type="ECO:0000256" key="1">
    <source>
        <dbReference type="ARBA" id="ARBA00004167"/>
    </source>
</evidence>
<evidence type="ECO:0000256" key="6">
    <source>
        <dbReference type="ARBA" id="ARBA00023136"/>
    </source>
</evidence>
<comment type="subcellular location">
    <subcellularLocation>
        <location evidence="2">Endomembrane system</location>
    </subcellularLocation>
    <subcellularLocation>
        <location evidence="1">Membrane</location>
        <topology evidence="1">Single-pass membrane protein</topology>
    </subcellularLocation>
</comment>
<keyword evidence="7 8" id="KW-1015">Disulfide bond</keyword>
<feature type="disulfide bond" evidence="8">
    <location>
        <begin position="52"/>
        <end position="64"/>
    </location>
</feature>
<accession>A0A3B4VDK8</accession>
<keyword evidence="4" id="KW-0677">Repeat</keyword>
<dbReference type="InterPro" id="IPR036055">
    <property type="entry name" value="LDL_receptor-like_sf"/>
</dbReference>
<dbReference type="CDD" id="cd00112">
    <property type="entry name" value="LDLa"/>
    <property type="match status" value="3"/>
</dbReference>
<sequence>MLFYFLSSNICEATNKPDRGLSYFLSFHLISCLYFFILSSSPCVFVGQLLGCHQGQWQCDDGNCIPDVWRCDGDGDCLDGSDEMDCENCTTTYGCLNSDWTCRNHMCIPKDCVNRNLVCDGRSHCRDGSDEVDCPTVCVLYSHVCDGENDCKDGSDEEGCGKFPKTKSHATVLTMIPARPSIDSSNQMPPPTTPPAPTVPACSSPLQASNKLALKCACKTTNVLYPMQGQLSPQSSSPVVHQCRNVHCCVGVVTVSHI</sequence>
<proteinExistence type="predicted"/>
<dbReference type="SMART" id="SM00192">
    <property type="entry name" value="LDLa"/>
    <property type="match status" value="3"/>
</dbReference>
<evidence type="ECO:0000313" key="11">
    <source>
        <dbReference type="Proteomes" id="UP000261420"/>
    </source>
</evidence>
<keyword evidence="5" id="KW-1133">Transmembrane helix</keyword>
<evidence type="ECO:0000256" key="4">
    <source>
        <dbReference type="ARBA" id="ARBA00022737"/>
    </source>
</evidence>
<evidence type="ECO:0000256" key="5">
    <source>
        <dbReference type="ARBA" id="ARBA00022989"/>
    </source>
</evidence>
<evidence type="ECO:0000256" key="9">
    <source>
        <dbReference type="SAM" id="MobiDB-lite"/>
    </source>
</evidence>
<dbReference type="PANTHER" id="PTHR24270">
    <property type="entry name" value="LOW-DENSITY LIPOPROTEIN RECEPTOR-RELATED"/>
    <property type="match status" value="1"/>
</dbReference>
<dbReference type="Gene3D" id="4.10.400.10">
    <property type="entry name" value="Low-density Lipoprotein Receptor"/>
    <property type="match status" value="3"/>
</dbReference>
<dbReference type="GeneTree" id="ENSGT00940000178065"/>
<dbReference type="Proteomes" id="UP000261420">
    <property type="component" value="Unplaced"/>
</dbReference>
<evidence type="ECO:0000256" key="8">
    <source>
        <dbReference type="PROSITE-ProRule" id="PRU00124"/>
    </source>
</evidence>
<dbReference type="GO" id="GO:0012505">
    <property type="term" value="C:endomembrane system"/>
    <property type="evidence" value="ECO:0007669"/>
    <property type="project" value="UniProtKB-SubCell"/>
</dbReference>
<reference evidence="10" key="2">
    <citation type="submission" date="2025-09" db="UniProtKB">
        <authorList>
            <consortium name="Ensembl"/>
        </authorList>
    </citation>
    <scope>IDENTIFICATION</scope>
</reference>
<comment type="caution">
    <text evidence="8">Lacks conserved residue(s) required for the propagation of feature annotation.</text>
</comment>